<dbReference type="InterPro" id="IPR041122">
    <property type="entry name" value="RecJ_OB"/>
</dbReference>
<dbReference type="InterPro" id="IPR051673">
    <property type="entry name" value="SSDNA_exonuclease_RecJ"/>
</dbReference>
<feature type="domain" description="DDH" evidence="6">
    <location>
        <begin position="51"/>
        <end position="197"/>
    </location>
</feature>
<dbReference type="Pfam" id="PF02272">
    <property type="entry name" value="DHHA1"/>
    <property type="match status" value="1"/>
</dbReference>
<evidence type="ECO:0000256" key="3">
    <source>
        <dbReference type="ARBA" id="ARBA00022722"/>
    </source>
</evidence>
<dbReference type="EMBL" id="AGYD01000002">
    <property type="protein sequence ID" value="EPH10113.1"/>
    <property type="molecule type" value="Genomic_DNA"/>
</dbReference>
<dbReference type="Pfam" id="PF01368">
    <property type="entry name" value="DHH"/>
    <property type="match status" value="1"/>
</dbReference>
<dbReference type="Gene3D" id="3.10.310.30">
    <property type="match status" value="1"/>
</dbReference>
<evidence type="ECO:0000313" key="9">
    <source>
        <dbReference type="EMBL" id="EPH10113.1"/>
    </source>
</evidence>
<dbReference type="RefSeq" id="WP_016646273.1">
    <property type="nucleotide sequence ID" value="NZ_KE340326.1"/>
</dbReference>
<dbReference type="Pfam" id="PF17768">
    <property type="entry name" value="RecJ_OB"/>
    <property type="match status" value="1"/>
</dbReference>
<dbReference type="PANTHER" id="PTHR30255">
    <property type="entry name" value="SINGLE-STRANDED-DNA-SPECIFIC EXONUCLEASE RECJ"/>
    <property type="match status" value="1"/>
</dbReference>
<keyword evidence="4" id="KW-0378">Hydrolase</keyword>
<evidence type="ECO:0000256" key="5">
    <source>
        <dbReference type="ARBA" id="ARBA00022839"/>
    </source>
</evidence>
<proteinExistence type="inferred from homology"/>
<evidence type="ECO:0000259" key="7">
    <source>
        <dbReference type="Pfam" id="PF02272"/>
    </source>
</evidence>
<evidence type="ECO:0000256" key="4">
    <source>
        <dbReference type="ARBA" id="ARBA00022801"/>
    </source>
</evidence>
<dbReference type="Gene3D" id="3.90.1640.30">
    <property type="match status" value="1"/>
</dbReference>
<dbReference type="GO" id="GO:0003676">
    <property type="term" value="F:nucleic acid binding"/>
    <property type="evidence" value="ECO:0007669"/>
    <property type="project" value="InterPro"/>
</dbReference>
<dbReference type="InterPro" id="IPR003156">
    <property type="entry name" value="DHHA1_dom"/>
</dbReference>
<organism evidence="9 10">
    <name type="scientific">Campylobacter ureolyticus ACS-301-V-Sch3b</name>
    <dbReference type="NCBI Taxonomy" id="883165"/>
    <lineage>
        <taxon>Bacteria</taxon>
        <taxon>Pseudomonadati</taxon>
        <taxon>Campylobacterota</taxon>
        <taxon>Epsilonproteobacteria</taxon>
        <taxon>Campylobacterales</taxon>
        <taxon>Campylobacteraceae</taxon>
        <taxon>Campylobacter</taxon>
    </lineage>
</organism>
<dbReference type="SUPFAM" id="SSF64182">
    <property type="entry name" value="DHH phosphoesterases"/>
    <property type="match status" value="1"/>
</dbReference>
<dbReference type="Proteomes" id="UP000014539">
    <property type="component" value="Unassembled WGS sequence"/>
</dbReference>
<dbReference type="InterPro" id="IPR038763">
    <property type="entry name" value="DHH_sf"/>
</dbReference>
<reference evidence="9 10" key="1">
    <citation type="submission" date="2013-06" db="EMBL/GenBank/DDBJ databases">
        <title>The Genome Sequence of Campylobacter ureolyticus ACS-301-V-SCH3B.</title>
        <authorList>
            <consortium name="The Broad Institute Genomics Platform"/>
            <person name="Earl A."/>
            <person name="Ward D."/>
            <person name="Feldgarden M."/>
            <person name="Gevers D."/>
            <person name="Saerens B."/>
            <person name="Vaneechoutte M."/>
            <person name="Walker B."/>
            <person name="Young S."/>
            <person name="Zeng Q."/>
            <person name="Gargeya S."/>
            <person name="Fitzgerald M."/>
            <person name="Haas B."/>
            <person name="Abouelleil A."/>
            <person name="Allen A.W."/>
            <person name="Alvarado L."/>
            <person name="Arachchi H.M."/>
            <person name="Berlin A.M."/>
            <person name="Chapman S.B."/>
            <person name="Gainer-Dewar J."/>
            <person name="Goldberg J."/>
            <person name="Griggs A."/>
            <person name="Gujja S."/>
            <person name="Hansen M."/>
            <person name="Howarth C."/>
            <person name="Imamovic A."/>
            <person name="Ireland A."/>
            <person name="Larimer J."/>
            <person name="McCowan C."/>
            <person name="Murphy C."/>
            <person name="Pearson M."/>
            <person name="Poon T.W."/>
            <person name="Priest M."/>
            <person name="Roberts A."/>
            <person name="Saif S."/>
            <person name="Shea T."/>
            <person name="Sisk P."/>
            <person name="Sykes S."/>
            <person name="Wortman J."/>
            <person name="Nusbaum C."/>
            <person name="Birren B."/>
        </authorList>
    </citation>
    <scope>NUCLEOTIDE SEQUENCE [LARGE SCALE GENOMIC DNA]</scope>
    <source>
        <strain evidence="9 10">ACS-301-V-Sch3b</strain>
    </source>
</reference>
<comment type="similarity">
    <text evidence="1">Belongs to the RecJ family.</text>
</comment>
<dbReference type="PATRIC" id="fig|883165.3.peg.423"/>
<evidence type="ECO:0000259" key="8">
    <source>
        <dbReference type="Pfam" id="PF17768"/>
    </source>
</evidence>
<sequence>MLDKKKIKEILETRFEKDIHTKVSEIPLPSSLKDNYKAAGRIRTAIENNEKIAIVGDYDVDGIVSSVILADFFDLLGVDFFVKIPNRFSDGYGLNPKILEEISGVKLIITVDNGISAVEAAEICKKKGIDLIITDHHMPPPVLPKAYAIINPKQSDCPFPNVEICGAEVAWYLVGALKDVCGVEYDMSNDLDLLVIAIIADMMELRDMNRVLVKLGIKKLNSSKRPAFFAIKNLYSKDKFEFDDISFLIAPLINSTGRMDDASLSYKFLRAKNYKSAKYFLDKIVDLNESRKDEEKTLYESSKALVSKDDEIIVAWGKNWHEGVIGIVASRLCKHYKKPAIVFSVDEHRAKGSARSVNKFDILKLIASQKELLLSFGGHKGAAGIVIESKNLPKFKEAINSSCFLQDLDGISPYADEILGEIDIKELDLELLDILEFFEPYGQKNPKPIFKIKNAVVSNIRMIGKEKNHIKITIEKNNVYKEALYFNYDFMPKEGDRVDLIASVIKNSFRNTITPEFVIKELCLAKN</sequence>
<dbReference type="InterPro" id="IPR004610">
    <property type="entry name" value="RecJ"/>
</dbReference>
<dbReference type="GO" id="GO:0008409">
    <property type="term" value="F:5'-3' exonuclease activity"/>
    <property type="evidence" value="ECO:0007669"/>
    <property type="project" value="InterPro"/>
</dbReference>
<dbReference type="NCBIfam" id="TIGR00644">
    <property type="entry name" value="recJ"/>
    <property type="match status" value="1"/>
</dbReference>
<name>S3XXM7_9BACT</name>
<dbReference type="GO" id="GO:0006281">
    <property type="term" value="P:DNA repair"/>
    <property type="evidence" value="ECO:0007669"/>
    <property type="project" value="InterPro"/>
</dbReference>
<dbReference type="AlphaFoldDB" id="S3XXM7"/>
<accession>S3XXM7</accession>
<feature type="domain" description="DHHA1" evidence="7">
    <location>
        <begin position="311"/>
        <end position="401"/>
    </location>
</feature>
<protein>
    <recommendedName>
        <fullName evidence="2">Single-stranded-DNA-specific exonuclease RecJ</fullName>
    </recommendedName>
</protein>
<evidence type="ECO:0000256" key="1">
    <source>
        <dbReference type="ARBA" id="ARBA00005915"/>
    </source>
</evidence>
<dbReference type="eggNOG" id="COG0608">
    <property type="taxonomic scope" value="Bacteria"/>
</dbReference>
<evidence type="ECO:0000313" key="10">
    <source>
        <dbReference type="Proteomes" id="UP000014539"/>
    </source>
</evidence>
<evidence type="ECO:0000259" key="6">
    <source>
        <dbReference type="Pfam" id="PF01368"/>
    </source>
</evidence>
<keyword evidence="10" id="KW-1185">Reference proteome</keyword>
<evidence type="ECO:0000256" key="2">
    <source>
        <dbReference type="ARBA" id="ARBA00019841"/>
    </source>
</evidence>
<dbReference type="PANTHER" id="PTHR30255:SF2">
    <property type="entry name" value="SINGLE-STRANDED-DNA-SPECIFIC EXONUCLEASE RECJ"/>
    <property type="match status" value="1"/>
</dbReference>
<keyword evidence="5 9" id="KW-0269">Exonuclease</keyword>
<feature type="domain" description="RecJ OB" evidence="8">
    <location>
        <begin position="420"/>
        <end position="520"/>
    </location>
</feature>
<gene>
    <name evidence="9" type="ORF">HMPREF9309_00418</name>
</gene>
<dbReference type="GO" id="GO:0006310">
    <property type="term" value="P:DNA recombination"/>
    <property type="evidence" value="ECO:0007669"/>
    <property type="project" value="InterPro"/>
</dbReference>
<dbReference type="HOGENOM" id="CLU_009736_5_3_7"/>
<comment type="caution">
    <text evidence="9">The sequence shown here is derived from an EMBL/GenBank/DDBJ whole genome shotgun (WGS) entry which is preliminary data.</text>
</comment>
<dbReference type="InterPro" id="IPR001667">
    <property type="entry name" value="DDH_dom"/>
</dbReference>
<keyword evidence="3" id="KW-0540">Nuclease</keyword>